<feature type="compositionally biased region" description="Basic and acidic residues" evidence="1">
    <location>
        <begin position="55"/>
        <end position="67"/>
    </location>
</feature>
<sequence length="109" mass="11028">MGVHVAVPRRVAERVIVAGVVRRPSPVRLAGVVGMVRVVTDVTDVRLVVVAVVGRGHDSPTPAREDPAGATAAPATTASPAGCTCSVSTARTTSSRSPSAWRSLSSASS</sequence>
<evidence type="ECO:0000256" key="1">
    <source>
        <dbReference type="SAM" id="MobiDB-lite"/>
    </source>
</evidence>
<evidence type="ECO:0000313" key="2">
    <source>
        <dbReference type="EMBL" id="CAJ62270.1"/>
    </source>
</evidence>
<reference evidence="2 3" key="1">
    <citation type="journal article" date="2007" name="Genome Res.">
        <title>Genome characteristics of facultatively symbiotic Frankia sp. strains reflect host range and host plant biogeography.</title>
        <authorList>
            <person name="Normand P."/>
            <person name="Lapierre P."/>
            <person name="Tisa L.S."/>
            <person name="Gogarten J.P."/>
            <person name="Alloisio N."/>
            <person name="Bagnarol E."/>
            <person name="Bassi C.A."/>
            <person name="Berry A.M."/>
            <person name="Bickhart D.M."/>
            <person name="Choisne N."/>
            <person name="Couloux A."/>
            <person name="Cournoyer B."/>
            <person name="Cruveiller S."/>
            <person name="Daubin V."/>
            <person name="Demange N."/>
            <person name="Francino M.P."/>
            <person name="Goltsman E."/>
            <person name="Huang Y."/>
            <person name="Kopp O.R."/>
            <person name="Labarre L."/>
            <person name="Lapidus A."/>
            <person name="Lavire C."/>
            <person name="Marechal J."/>
            <person name="Martinez M."/>
            <person name="Mastronunzio J.E."/>
            <person name="Mullin B.C."/>
            <person name="Niemann J."/>
            <person name="Pujic P."/>
            <person name="Rawnsley T."/>
            <person name="Rouy Z."/>
            <person name="Schenowitz C."/>
            <person name="Sellstedt A."/>
            <person name="Tavares F."/>
            <person name="Tomkins J.P."/>
            <person name="Vallenet D."/>
            <person name="Valverde C."/>
            <person name="Wall L.G."/>
            <person name="Wang Y."/>
            <person name="Medigue C."/>
            <person name="Benson D.R."/>
        </authorList>
    </citation>
    <scope>NUCLEOTIDE SEQUENCE [LARGE SCALE GENOMIC DNA]</scope>
    <source>
        <strain evidence="3">DSM 45986 / CECT 9034 / ACN14a</strain>
    </source>
</reference>
<dbReference type="STRING" id="326424.FRAAL3627"/>
<feature type="region of interest" description="Disordered" evidence="1">
    <location>
        <begin position="55"/>
        <end position="109"/>
    </location>
</feature>
<gene>
    <name evidence="2" type="ordered locus">FRAAL3627</name>
</gene>
<organism evidence="2 3">
    <name type="scientific">Frankia alni (strain DSM 45986 / CECT 9034 / ACN14a)</name>
    <dbReference type="NCBI Taxonomy" id="326424"/>
    <lineage>
        <taxon>Bacteria</taxon>
        <taxon>Bacillati</taxon>
        <taxon>Actinomycetota</taxon>
        <taxon>Actinomycetes</taxon>
        <taxon>Frankiales</taxon>
        <taxon>Frankiaceae</taxon>
        <taxon>Frankia</taxon>
    </lineage>
</organism>
<evidence type="ECO:0000313" key="3">
    <source>
        <dbReference type="Proteomes" id="UP000000657"/>
    </source>
</evidence>
<proteinExistence type="predicted"/>
<feature type="compositionally biased region" description="Low complexity" evidence="1">
    <location>
        <begin position="68"/>
        <end position="109"/>
    </location>
</feature>
<dbReference type="AlphaFoldDB" id="Q0RJP2"/>
<name>Q0RJP2_FRAAA</name>
<dbReference type="EMBL" id="CT573213">
    <property type="protein sequence ID" value="CAJ62270.1"/>
    <property type="molecule type" value="Genomic_DNA"/>
</dbReference>
<dbReference type="HOGENOM" id="CLU_2179972_0_0_11"/>
<protein>
    <submittedName>
        <fullName evidence="2">Uncharacterized protein</fullName>
    </submittedName>
</protein>
<accession>Q0RJP2</accession>
<dbReference type="KEGG" id="fal:FRAAL3627"/>
<dbReference type="Proteomes" id="UP000000657">
    <property type="component" value="Chromosome"/>
</dbReference>
<keyword evidence="3" id="KW-1185">Reference proteome</keyword>